<keyword evidence="3" id="KW-1185">Reference proteome</keyword>
<comment type="caution">
    <text evidence="2">The sequence shown here is derived from an EMBL/GenBank/DDBJ whole genome shotgun (WGS) entry which is preliminary data.</text>
</comment>
<keyword evidence="1" id="KW-0812">Transmembrane</keyword>
<dbReference type="NCBIfam" id="TIGR01167">
    <property type="entry name" value="LPXTG_anchor"/>
    <property type="match status" value="1"/>
</dbReference>
<organism evidence="2 3">
    <name type="scientific">Alkalibaculum sporogenes</name>
    <dbReference type="NCBI Taxonomy" id="2655001"/>
    <lineage>
        <taxon>Bacteria</taxon>
        <taxon>Bacillati</taxon>
        <taxon>Bacillota</taxon>
        <taxon>Clostridia</taxon>
        <taxon>Eubacteriales</taxon>
        <taxon>Eubacteriaceae</taxon>
        <taxon>Alkalibaculum</taxon>
    </lineage>
</organism>
<proteinExistence type="predicted"/>
<name>A0A6A7KDE9_9FIRM</name>
<sequence length="31" mass="3388">SNMPMILIIGGVLLALGVLVFVLYNKKKQQS</sequence>
<protein>
    <submittedName>
        <fullName evidence="2">LPXTG cell wall anchor domain-containing protein</fullName>
    </submittedName>
</protein>
<evidence type="ECO:0000313" key="2">
    <source>
        <dbReference type="EMBL" id="MPW27356.1"/>
    </source>
</evidence>
<keyword evidence="1" id="KW-0472">Membrane</keyword>
<evidence type="ECO:0000313" key="3">
    <source>
        <dbReference type="Proteomes" id="UP000440004"/>
    </source>
</evidence>
<evidence type="ECO:0000256" key="1">
    <source>
        <dbReference type="SAM" id="Phobius"/>
    </source>
</evidence>
<accession>A0A6A7KDE9</accession>
<keyword evidence="1" id="KW-1133">Transmembrane helix</keyword>
<gene>
    <name evidence="2" type="ORF">GC105_16450</name>
</gene>
<feature type="non-terminal residue" evidence="2">
    <location>
        <position position="1"/>
    </location>
</feature>
<dbReference type="EMBL" id="WHNX01000067">
    <property type="protein sequence ID" value="MPW27356.1"/>
    <property type="molecule type" value="Genomic_DNA"/>
</dbReference>
<dbReference type="Proteomes" id="UP000440004">
    <property type="component" value="Unassembled WGS sequence"/>
</dbReference>
<feature type="transmembrane region" description="Helical" evidence="1">
    <location>
        <begin position="6"/>
        <end position="24"/>
    </location>
</feature>
<dbReference type="AlphaFoldDB" id="A0A6A7KDE9"/>
<reference evidence="2 3" key="1">
    <citation type="submission" date="2019-10" db="EMBL/GenBank/DDBJ databases">
        <title>Alkalibaculum tamaniensis sp.nov., a new alkaliphilic acetogen, isolated on methoxylated aromatics from a mud volcano.</title>
        <authorList>
            <person name="Khomyakova M.A."/>
            <person name="Merkel A.Y."/>
            <person name="Bonch-Osmolovskaya E.A."/>
            <person name="Slobodkin A.I."/>
        </authorList>
    </citation>
    <scope>NUCLEOTIDE SEQUENCE [LARGE SCALE GENOMIC DNA]</scope>
    <source>
        <strain evidence="2 3">M08DMB</strain>
    </source>
</reference>